<protein>
    <recommendedName>
        <fullName evidence="3">TRM5/TYW2-like methyltransferase domain-containing protein</fullName>
    </recommendedName>
</protein>
<accession>A0ABN9QT36</accession>
<dbReference type="InterPro" id="IPR029063">
    <property type="entry name" value="SAM-dependent_MTases_sf"/>
</dbReference>
<evidence type="ECO:0000259" key="3">
    <source>
        <dbReference type="Pfam" id="PF02475"/>
    </source>
</evidence>
<proteinExistence type="predicted"/>
<dbReference type="InterPro" id="IPR056743">
    <property type="entry name" value="TRM5-TYW2-like_MTfase"/>
</dbReference>
<dbReference type="PANTHER" id="PTHR23245">
    <property type="entry name" value="TRNA METHYLTRANSFERASE"/>
    <property type="match status" value="1"/>
</dbReference>
<organism evidence="4 5">
    <name type="scientific">Prorocentrum cordatum</name>
    <dbReference type="NCBI Taxonomy" id="2364126"/>
    <lineage>
        <taxon>Eukaryota</taxon>
        <taxon>Sar</taxon>
        <taxon>Alveolata</taxon>
        <taxon>Dinophyceae</taxon>
        <taxon>Prorocentrales</taxon>
        <taxon>Prorocentraceae</taxon>
        <taxon>Prorocentrum</taxon>
    </lineage>
</organism>
<dbReference type="SUPFAM" id="SSF53335">
    <property type="entry name" value="S-adenosyl-L-methionine-dependent methyltransferases"/>
    <property type="match status" value="1"/>
</dbReference>
<reference evidence="4" key="1">
    <citation type="submission" date="2023-10" db="EMBL/GenBank/DDBJ databases">
        <authorList>
            <person name="Chen Y."/>
            <person name="Shah S."/>
            <person name="Dougan E. K."/>
            <person name="Thang M."/>
            <person name="Chan C."/>
        </authorList>
    </citation>
    <scope>NUCLEOTIDE SEQUENCE [LARGE SCALE GENOMIC DNA]</scope>
</reference>
<evidence type="ECO:0000256" key="1">
    <source>
        <dbReference type="ARBA" id="ARBA00022679"/>
    </source>
</evidence>
<gene>
    <name evidence="4" type="ORF">PCOR1329_LOCUS13982</name>
</gene>
<dbReference type="Proteomes" id="UP001189429">
    <property type="component" value="Unassembled WGS sequence"/>
</dbReference>
<evidence type="ECO:0000313" key="4">
    <source>
        <dbReference type="EMBL" id="CAK0808354.1"/>
    </source>
</evidence>
<keyword evidence="5" id="KW-1185">Reference proteome</keyword>
<evidence type="ECO:0000256" key="2">
    <source>
        <dbReference type="ARBA" id="ARBA00022691"/>
    </source>
</evidence>
<feature type="domain" description="TRM5/TYW2-like methyltransferase" evidence="3">
    <location>
        <begin position="2"/>
        <end position="178"/>
    </location>
</feature>
<dbReference type="EMBL" id="CAUYUJ010004151">
    <property type="protein sequence ID" value="CAK0808354.1"/>
    <property type="molecule type" value="Genomic_DNA"/>
</dbReference>
<keyword evidence="2" id="KW-0949">S-adenosyl-L-methionine</keyword>
<keyword evidence="1" id="KW-0808">Transferase</keyword>
<comment type="caution">
    <text evidence="4">The sequence shown here is derived from an EMBL/GenBank/DDBJ whole genome shotgun (WGS) entry which is preliminary data.</text>
</comment>
<dbReference type="Gene3D" id="3.40.50.150">
    <property type="entry name" value="Vaccinia Virus protein VP39"/>
    <property type="match status" value="1"/>
</dbReference>
<dbReference type="Pfam" id="PF02475">
    <property type="entry name" value="TRM5-TYW2_MTfase"/>
    <property type="match status" value="1"/>
</dbReference>
<name>A0ABN9QT36_9DINO</name>
<evidence type="ECO:0000313" key="5">
    <source>
        <dbReference type="Proteomes" id="UP001189429"/>
    </source>
</evidence>
<sequence length="217" mass="23360">MTTHAEFGVRYVVDLEEIAVFFSPRMGPERQRICGQVVPGERVLVLFAGCGPEALQLAAKTEAASVTAVELNPEAVKCARRGLELLARQDPGRAGRVRLIEGDAASAAAGLEQRSFHRVLAPRPKAACEEEDARLAEGFLAGLLPLLRPGGVCHWYDFVADWEFPSCERSTARIQQACAVAGRACGVLRCAAANSKPVAERQYRTVIDFAVDPGLTA</sequence>
<dbReference type="CDD" id="cd02440">
    <property type="entry name" value="AdoMet_MTases"/>
    <property type="match status" value="1"/>
</dbReference>